<proteinExistence type="predicted"/>
<dbReference type="GO" id="GO:0005739">
    <property type="term" value="C:mitochondrion"/>
    <property type="evidence" value="ECO:0007669"/>
    <property type="project" value="TreeGrafter"/>
</dbReference>
<gene>
    <name evidence="1" type="ORF">Rhopal_004601-T1</name>
</gene>
<name>A0AAV5GN08_9BASI</name>
<sequence length="278" mass="29979">MTPRPPPTGPHLVVTFPHPKVLQLRLNRPEALNAMTDELEGDLRKVLDWFEDETSLWCLIVTGTGRAFCAGQDLKNWQKTAGTSAAPTQKLAVNPHGFGSLSRRTSKKPFILALNGFAFGGGAEITANADIVVACTGCKVGFPEVLRGVVALVGGIPNAFLRSPALVPYLLTGNPIPSHILETHVFTEVVPQEQVLDAALKWATQIVEASPEAVWVTKEQINLTKAGSGVNGTVVASLETEQSKALWGGDNIKEGLKSFVEKRKPVWRDPPPVPRSKL</sequence>
<dbReference type="Proteomes" id="UP001342314">
    <property type="component" value="Unassembled WGS sequence"/>
</dbReference>
<accession>A0AAV5GN08</accession>
<dbReference type="CDD" id="cd06558">
    <property type="entry name" value="crotonase-like"/>
    <property type="match status" value="1"/>
</dbReference>
<dbReference type="GO" id="GO:0006635">
    <property type="term" value="P:fatty acid beta-oxidation"/>
    <property type="evidence" value="ECO:0007669"/>
    <property type="project" value="TreeGrafter"/>
</dbReference>
<dbReference type="PANTHER" id="PTHR11941:SF158">
    <property type="entry name" value="ENOYL-COA HYDRATASE (AFU_ORTHOLOGUE AFUA_2G10650)"/>
    <property type="match status" value="1"/>
</dbReference>
<dbReference type="Pfam" id="PF00378">
    <property type="entry name" value="ECH_1"/>
    <property type="match status" value="1"/>
</dbReference>
<dbReference type="EMBL" id="BQKY01000009">
    <property type="protein sequence ID" value="GJN91578.1"/>
    <property type="molecule type" value="Genomic_DNA"/>
</dbReference>
<dbReference type="InterPro" id="IPR001753">
    <property type="entry name" value="Enoyl-CoA_hydra/iso"/>
</dbReference>
<protein>
    <recommendedName>
        <fullName evidence="3">Enoyl-CoA hydratase</fullName>
    </recommendedName>
</protein>
<evidence type="ECO:0000313" key="2">
    <source>
        <dbReference type="Proteomes" id="UP001342314"/>
    </source>
</evidence>
<organism evidence="1 2">
    <name type="scientific">Rhodotorula paludigena</name>
    <dbReference type="NCBI Taxonomy" id="86838"/>
    <lineage>
        <taxon>Eukaryota</taxon>
        <taxon>Fungi</taxon>
        <taxon>Dikarya</taxon>
        <taxon>Basidiomycota</taxon>
        <taxon>Pucciniomycotina</taxon>
        <taxon>Microbotryomycetes</taxon>
        <taxon>Sporidiobolales</taxon>
        <taxon>Sporidiobolaceae</taxon>
        <taxon>Rhodotorula</taxon>
    </lineage>
</organism>
<evidence type="ECO:0008006" key="3">
    <source>
        <dbReference type="Google" id="ProtNLM"/>
    </source>
</evidence>
<dbReference type="InterPro" id="IPR029045">
    <property type="entry name" value="ClpP/crotonase-like_dom_sf"/>
</dbReference>
<reference evidence="1 2" key="1">
    <citation type="submission" date="2021-12" db="EMBL/GenBank/DDBJ databases">
        <title>High titer production of polyol ester of fatty acids by Rhodotorula paludigena BS15 towards product separation-free biomass refinery.</title>
        <authorList>
            <person name="Mano J."/>
            <person name="Ono H."/>
            <person name="Tanaka T."/>
            <person name="Naito K."/>
            <person name="Sushida H."/>
            <person name="Ike M."/>
            <person name="Tokuyasu K."/>
            <person name="Kitaoka M."/>
        </authorList>
    </citation>
    <scope>NUCLEOTIDE SEQUENCE [LARGE SCALE GENOMIC DNA]</scope>
    <source>
        <strain evidence="1 2">BS15</strain>
    </source>
</reference>
<dbReference type="Gene3D" id="3.90.226.10">
    <property type="entry name" value="2-enoyl-CoA Hydratase, Chain A, domain 1"/>
    <property type="match status" value="1"/>
</dbReference>
<comment type="caution">
    <text evidence="1">The sequence shown here is derived from an EMBL/GenBank/DDBJ whole genome shotgun (WGS) entry which is preliminary data.</text>
</comment>
<keyword evidence="2" id="KW-1185">Reference proteome</keyword>
<evidence type="ECO:0000313" key="1">
    <source>
        <dbReference type="EMBL" id="GJN91578.1"/>
    </source>
</evidence>
<dbReference type="PANTHER" id="PTHR11941">
    <property type="entry name" value="ENOYL-COA HYDRATASE-RELATED"/>
    <property type="match status" value="1"/>
</dbReference>
<dbReference type="AlphaFoldDB" id="A0AAV5GN08"/>
<dbReference type="SUPFAM" id="SSF52096">
    <property type="entry name" value="ClpP/crotonase"/>
    <property type="match status" value="1"/>
</dbReference>